<evidence type="ECO:0000313" key="3">
    <source>
        <dbReference type="Proteomes" id="UP000614469"/>
    </source>
</evidence>
<sequence>MKFETLTTSKTPSLVIDNVPGDLRLTGWDNNEIKAKTNGKKLELVDKDGVFTLSCDNDLILSVPNAAQIKIYNIKNDASLRSLSGFLQIDSMGGDLALRNVGSVKLGEIKGDLVLRHSKGDFQVERTRGDASIRDIGGSMQLGNLGGDLHLRELQGNLKAQIGGDAVLFITPKEGAEYSFSAGSDILLRLPQDSDVELNLSASGNLDVNLPDFDKDQDLQHITLGSASAKMTLSAGGDLLVTTQSGEWDSLADFDIGLPFIGADLPGVPTDLADQISHKVEAATRKAMNQAGKAGRKAQKAERQARRAVRMVSHRFDSNNSAEPVSGDERLLILKMLQEKKITAEEAENLLSALE</sequence>
<dbReference type="EMBL" id="JACNJN010000206">
    <property type="protein sequence ID" value="MBC8336883.1"/>
    <property type="molecule type" value="Genomic_DNA"/>
</dbReference>
<accession>A0A8J6THB7</accession>
<dbReference type="Proteomes" id="UP000614469">
    <property type="component" value="Unassembled WGS sequence"/>
</dbReference>
<dbReference type="AlphaFoldDB" id="A0A8J6THB7"/>
<organism evidence="2 3">
    <name type="scientific">Candidatus Desulfolinea nitratireducens</name>
    <dbReference type="NCBI Taxonomy" id="2841698"/>
    <lineage>
        <taxon>Bacteria</taxon>
        <taxon>Bacillati</taxon>
        <taxon>Chloroflexota</taxon>
        <taxon>Anaerolineae</taxon>
        <taxon>Anaerolineales</taxon>
        <taxon>Anaerolineales incertae sedis</taxon>
        <taxon>Candidatus Desulfolinea</taxon>
    </lineage>
</organism>
<comment type="caution">
    <text evidence="2">The sequence shown here is derived from an EMBL/GenBank/DDBJ whole genome shotgun (WGS) entry which is preliminary data.</text>
</comment>
<evidence type="ECO:0000313" key="2">
    <source>
        <dbReference type="EMBL" id="MBC8336883.1"/>
    </source>
</evidence>
<protein>
    <recommendedName>
        <fullName evidence="1">YvlB/LiaX N-terminal domain-containing protein</fullName>
    </recommendedName>
</protein>
<feature type="domain" description="YvlB/LiaX N-terminal" evidence="1">
    <location>
        <begin position="328"/>
        <end position="355"/>
    </location>
</feature>
<evidence type="ECO:0000259" key="1">
    <source>
        <dbReference type="Pfam" id="PF22746"/>
    </source>
</evidence>
<proteinExistence type="predicted"/>
<dbReference type="InterPro" id="IPR053959">
    <property type="entry name" value="YvlB/LiaX_N"/>
</dbReference>
<reference evidence="2 3" key="1">
    <citation type="submission" date="2020-08" db="EMBL/GenBank/DDBJ databases">
        <title>Bridging the membrane lipid divide: bacteria of the FCB group superphylum have the potential to synthesize archaeal ether lipids.</title>
        <authorList>
            <person name="Villanueva L."/>
            <person name="Von Meijenfeldt F.A.B."/>
            <person name="Westbye A.B."/>
            <person name="Yadav S."/>
            <person name="Hopmans E.C."/>
            <person name="Dutilh B.E."/>
            <person name="Sinninghe Damste J.S."/>
        </authorList>
    </citation>
    <scope>NUCLEOTIDE SEQUENCE [LARGE SCALE GENOMIC DNA]</scope>
    <source>
        <strain evidence="2">NIOZ-UU36</strain>
    </source>
</reference>
<name>A0A8J6THB7_9CHLR</name>
<dbReference type="Pfam" id="PF22746">
    <property type="entry name" value="SHOCT-like_DUF2089-C"/>
    <property type="match status" value="1"/>
</dbReference>
<gene>
    <name evidence="2" type="ORF">H8E29_16625</name>
</gene>